<organism evidence="1 2">
    <name type="scientific">Aphis craccivora</name>
    <name type="common">Cowpea aphid</name>
    <dbReference type="NCBI Taxonomy" id="307492"/>
    <lineage>
        <taxon>Eukaryota</taxon>
        <taxon>Metazoa</taxon>
        <taxon>Ecdysozoa</taxon>
        <taxon>Arthropoda</taxon>
        <taxon>Hexapoda</taxon>
        <taxon>Insecta</taxon>
        <taxon>Pterygota</taxon>
        <taxon>Neoptera</taxon>
        <taxon>Paraneoptera</taxon>
        <taxon>Hemiptera</taxon>
        <taxon>Sternorrhyncha</taxon>
        <taxon>Aphidomorpha</taxon>
        <taxon>Aphidoidea</taxon>
        <taxon>Aphididae</taxon>
        <taxon>Aphidini</taxon>
        <taxon>Aphis</taxon>
        <taxon>Aphis</taxon>
    </lineage>
</organism>
<protein>
    <submittedName>
        <fullName evidence="1">ACYPI004387 protein</fullName>
    </submittedName>
</protein>
<name>A0A6G0ZBZ9_APHCR</name>
<sequence>MERYSENKNPAVKVNKQLKKNCNTFTQTENDNVGSVIDDLPTQCVIRDNVKKNQNDIKHTELGNDSDSILSTSNTDCSFAGTTTVPECDDIINKKASTFIKKVLNNEIVPNNEQSSLIAMILSRRSAKLAELNLEDEVLTKSAEILHLKYSKQISDAQRLKNVQRSWKKRFQRLHLYIDSINNQLNALTRLPNPIVKRARNVGTFCNLTEPFE</sequence>
<reference evidence="1 2" key="1">
    <citation type="submission" date="2019-08" db="EMBL/GenBank/DDBJ databases">
        <title>Whole genome of Aphis craccivora.</title>
        <authorList>
            <person name="Voronova N.V."/>
            <person name="Shulinski R.S."/>
            <person name="Bandarenka Y.V."/>
            <person name="Zhorov D.G."/>
            <person name="Warner D."/>
        </authorList>
    </citation>
    <scope>NUCLEOTIDE SEQUENCE [LARGE SCALE GENOMIC DNA]</scope>
    <source>
        <strain evidence="1">180601</strain>
        <tissue evidence="1">Whole Body</tissue>
    </source>
</reference>
<dbReference type="Proteomes" id="UP000478052">
    <property type="component" value="Unassembled WGS sequence"/>
</dbReference>
<evidence type="ECO:0000313" key="1">
    <source>
        <dbReference type="EMBL" id="KAF0768181.1"/>
    </source>
</evidence>
<evidence type="ECO:0000313" key="2">
    <source>
        <dbReference type="Proteomes" id="UP000478052"/>
    </source>
</evidence>
<keyword evidence="2" id="KW-1185">Reference proteome</keyword>
<accession>A0A6G0ZBZ9</accession>
<dbReference type="AlphaFoldDB" id="A0A6G0ZBZ9"/>
<gene>
    <name evidence="1" type="ORF">FWK35_00015194</name>
</gene>
<dbReference type="OrthoDB" id="6615080at2759"/>
<proteinExistence type="predicted"/>
<comment type="caution">
    <text evidence="1">The sequence shown here is derived from an EMBL/GenBank/DDBJ whole genome shotgun (WGS) entry which is preliminary data.</text>
</comment>
<dbReference type="EMBL" id="VUJU01000819">
    <property type="protein sequence ID" value="KAF0768181.1"/>
    <property type="molecule type" value="Genomic_DNA"/>
</dbReference>